<proteinExistence type="predicted"/>
<name>A0A833W9K1_PHYIN</name>
<reference evidence="1" key="1">
    <citation type="submission" date="2020-04" db="EMBL/GenBank/DDBJ databases">
        <title>Hybrid Assembly of Korean Phytophthora infestans isolates.</title>
        <authorList>
            <person name="Prokchorchik M."/>
            <person name="Lee Y."/>
            <person name="Seo J."/>
            <person name="Cho J.-H."/>
            <person name="Park Y.-E."/>
            <person name="Jang D.-C."/>
            <person name="Im J.-S."/>
            <person name="Choi J.-G."/>
            <person name="Park H.-J."/>
            <person name="Lee G.-B."/>
            <person name="Lee Y.-G."/>
            <person name="Hong S.-Y."/>
            <person name="Cho K."/>
            <person name="Sohn K.H."/>
        </authorList>
    </citation>
    <scope>NUCLEOTIDE SEQUENCE</scope>
    <source>
        <strain evidence="1">KR_1_A1</strain>
    </source>
</reference>
<protein>
    <submittedName>
        <fullName evidence="1">Putative DUF659 domain-containing protein</fullName>
    </submittedName>
</protein>
<organism evidence="1 2">
    <name type="scientific">Phytophthora infestans</name>
    <name type="common">Potato late blight agent</name>
    <name type="synonym">Botrytis infestans</name>
    <dbReference type="NCBI Taxonomy" id="4787"/>
    <lineage>
        <taxon>Eukaryota</taxon>
        <taxon>Sar</taxon>
        <taxon>Stramenopiles</taxon>
        <taxon>Oomycota</taxon>
        <taxon>Peronosporomycetes</taxon>
        <taxon>Peronosporales</taxon>
        <taxon>Peronosporaceae</taxon>
        <taxon>Phytophthora</taxon>
    </lineage>
</organism>
<sequence length="106" mass="11778">MVSPPSSFINAIDTMLSARRTPDPLQFDINSYLSKSGVKKGKCRVCRRDVPWVRERVISHKVSNNCEGISENENGLFMDLKHLRAGRVVVSVGTKRAEAHVRPASA</sequence>
<evidence type="ECO:0000313" key="1">
    <source>
        <dbReference type="EMBL" id="KAF4033997.1"/>
    </source>
</evidence>
<dbReference type="OMA" id="SHKRANC"/>
<dbReference type="Proteomes" id="UP000602510">
    <property type="component" value="Unassembled WGS sequence"/>
</dbReference>
<evidence type="ECO:0000313" key="2">
    <source>
        <dbReference type="Proteomes" id="UP000602510"/>
    </source>
</evidence>
<keyword evidence="2" id="KW-1185">Reference proteome</keyword>
<accession>A0A833W9K1</accession>
<comment type="caution">
    <text evidence="1">The sequence shown here is derived from an EMBL/GenBank/DDBJ whole genome shotgun (WGS) entry which is preliminary data.</text>
</comment>
<gene>
    <name evidence="1" type="ORF">GN244_ATG14073</name>
</gene>
<dbReference type="EMBL" id="WSZM01000394">
    <property type="protein sequence ID" value="KAF4033997.1"/>
    <property type="molecule type" value="Genomic_DNA"/>
</dbReference>
<dbReference type="AlphaFoldDB" id="A0A833W9K1"/>